<keyword evidence="2" id="KW-1185">Reference proteome</keyword>
<dbReference type="EMBL" id="JAFNEN010004646">
    <property type="protein sequence ID" value="KAG8170947.1"/>
    <property type="molecule type" value="Genomic_DNA"/>
</dbReference>
<evidence type="ECO:0000313" key="2">
    <source>
        <dbReference type="Proteomes" id="UP000827092"/>
    </source>
</evidence>
<comment type="caution">
    <text evidence="1">The sequence shown here is derived from an EMBL/GenBank/DDBJ whole genome shotgun (WGS) entry which is preliminary data.</text>
</comment>
<reference evidence="1 2" key="1">
    <citation type="journal article" date="2022" name="Nat. Ecol. Evol.">
        <title>A masculinizing supergene underlies an exaggerated male reproductive morph in a spider.</title>
        <authorList>
            <person name="Hendrickx F."/>
            <person name="De Corte Z."/>
            <person name="Sonet G."/>
            <person name="Van Belleghem S.M."/>
            <person name="Kostlbacher S."/>
            <person name="Vangestel C."/>
        </authorList>
    </citation>
    <scope>NUCLEOTIDE SEQUENCE [LARGE SCALE GENOMIC DNA]</scope>
    <source>
        <strain evidence="1">W744_W776</strain>
    </source>
</reference>
<evidence type="ECO:0000313" key="1">
    <source>
        <dbReference type="EMBL" id="KAG8170947.1"/>
    </source>
</evidence>
<accession>A0AAV6TH01</accession>
<proteinExistence type="predicted"/>
<gene>
    <name evidence="1" type="ORF">JTE90_027095</name>
</gene>
<dbReference type="Proteomes" id="UP000827092">
    <property type="component" value="Unassembled WGS sequence"/>
</dbReference>
<sequence>MKLLRSGINMKLLRFGINMKLLRSGINMKLLRFVSDVGLHDPDGSRFTMKLASTCVPIPKPNLAHVDPRNDKILCPWCMRSRRPPLETILSLLMSLPEVTGEVT</sequence>
<organism evidence="1 2">
    <name type="scientific">Oedothorax gibbosus</name>
    <dbReference type="NCBI Taxonomy" id="931172"/>
    <lineage>
        <taxon>Eukaryota</taxon>
        <taxon>Metazoa</taxon>
        <taxon>Ecdysozoa</taxon>
        <taxon>Arthropoda</taxon>
        <taxon>Chelicerata</taxon>
        <taxon>Arachnida</taxon>
        <taxon>Araneae</taxon>
        <taxon>Araneomorphae</taxon>
        <taxon>Entelegynae</taxon>
        <taxon>Araneoidea</taxon>
        <taxon>Linyphiidae</taxon>
        <taxon>Erigoninae</taxon>
        <taxon>Oedothorax</taxon>
    </lineage>
</organism>
<dbReference type="AlphaFoldDB" id="A0AAV6TH01"/>
<name>A0AAV6TH01_9ARAC</name>
<protein>
    <submittedName>
        <fullName evidence="1">Uncharacterized protein</fullName>
    </submittedName>
</protein>